<evidence type="ECO:0000256" key="7">
    <source>
        <dbReference type="ARBA" id="ARBA00022918"/>
    </source>
</evidence>
<dbReference type="GO" id="GO:0016787">
    <property type="term" value="F:hydrolase activity"/>
    <property type="evidence" value="ECO:0007669"/>
    <property type="project" value="UniProtKB-KW"/>
</dbReference>
<dbReference type="InterPro" id="IPR050951">
    <property type="entry name" value="Retrovirus_Pol_polyprotein"/>
</dbReference>
<name>A0AAE1FMY0_PETCI</name>
<dbReference type="PANTHER" id="PTHR37984:SF5">
    <property type="entry name" value="PROTEIN NYNRIN-LIKE"/>
    <property type="match status" value="1"/>
</dbReference>
<keyword evidence="2" id="KW-0808">Transferase</keyword>
<dbReference type="EC" id="2.7.7.49" evidence="1"/>
<keyword evidence="5" id="KW-0255">Endonuclease</keyword>
<dbReference type="Proteomes" id="UP001286313">
    <property type="component" value="Unassembled WGS sequence"/>
</dbReference>
<dbReference type="SMR" id="A0AAE1FMY0"/>
<dbReference type="Gene3D" id="1.10.340.70">
    <property type="match status" value="1"/>
</dbReference>
<dbReference type="AlphaFoldDB" id="A0AAE1FMY0"/>
<dbReference type="PANTHER" id="PTHR37984">
    <property type="entry name" value="PROTEIN CBG26694"/>
    <property type="match status" value="1"/>
</dbReference>
<proteinExistence type="predicted"/>
<dbReference type="SUPFAM" id="SSF53098">
    <property type="entry name" value="Ribonuclease H-like"/>
    <property type="match status" value="1"/>
</dbReference>
<dbReference type="GO" id="GO:0003676">
    <property type="term" value="F:nucleic acid binding"/>
    <property type="evidence" value="ECO:0007669"/>
    <property type="project" value="InterPro"/>
</dbReference>
<keyword evidence="11" id="KW-1185">Reference proteome</keyword>
<dbReference type="Pfam" id="PF17921">
    <property type="entry name" value="Integrase_H2C2"/>
    <property type="match status" value="1"/>
</dbReference>
<evidence type="ECO:0000256" key="2">
    <source>
        <dbReference type="ARBA" id="ARBA00022679"/>
    </source>
</evidence>
<keyword evidence="4" id="KW-0540">Nuclease</keyword>
<keyword evidence="6" id="KW-0378">Hydrolase</keyword>
<dbReference type="GO" id="GO:0042575">
    <property type="term" value="C:DNA polymerase complex"/>
    <property type="evidence" value="ECO:0007669"/>
    <property type="project" value="UniProtKB-ARBA"/>
</dbReference>
<accession>A0AAE1FMY0</accession>
<dbReference type="SUPFAM" id="SSF56672">
    <property type="entry name" value="DNA/RNA polymerases"/>
    <property type="match status" value="1"/>
</dbReference>
<protein>
    <recommendedName>
        <fullName evidence="1">RNA-directed DNA polymerase</fullName>
        <ecNumber evidence="1">2.7.7.49</ecNumber>
    </recommendedName>
</protein>
<dbReference type="Pfam" id="PF00665">
    <property type="entry name" value="rve"/>
    <property type="match status" value="1"/>
</dbReference>
<dbReference type="CDD" id="cd09274">
    <property type="entry name" value="RNase_HI_RT_Ty3"/>
    <property type="match status" value="1"/>
</dbReference>
<sequence>MGTTRPLGFFGRKLRPPEVRYSTFDRELLAAYLAVRHFKYLLEGIPFTIFTDHRPLVHAFSKPGDAWSHKQQRQLSSIAEFGCSIKYTPGKMNPVADALSRVEINSVHLGVNYDEVAAAQKEDPETADYRTAITNLRWEDVPVGGGGRTILCDISTGRTRPLIPKSFRRKIFNIIHGLSHPSGRTTARLMKDKFVWHGMNKDIRRWTRCCVVCQTSKIGRHTESGTGDFRQPMRRFGHLHVDVVGPLPPSDGAQYLFTTTERSTRWPEAIPMQHATARECAEALLHGWISRFGVPDDITSDRGPAFISHLWTSLGELMGSTIHRTTAYNPAANGMVERTHRTLKAALMARCTGPDWKAQLPWVLLRIRTSPKEGLQVFPAKMVFGEALTVPGEFFPTSDIATETDHLARLRHVVGKYRPCIQTHSTSPPQHIPKSLNVCKHVFVRNDAHRSPLTRPYRGPYAVLGRNPKAFRLSIAGGSDWVSIDRLKPAYLEEEDVTLAAPPADDPAPNAVRPKASAPTSPPEGGSRCISSRAGRLINRPNRLNL</sequence>
<evidence type="ECO:0000256" key="8">
    <source>
        <dbReference type="SAM" id="MobiDB-lite"/>
    </source>
</evidence>
<comment type="caution">
    <text evidence="10">The sequence shown here is derived from an EMBL/GenBank/DDBJ whole genome shotgun (WGS) entry which is preliminary data.</text>
</comment>
<dbReference type="Gene3D" id="3.30.420.10">
    <property type="entry name" value="Ribonuclease H-like superfamily/Ribonuclease H"/>
    <property type="match status" value="1"/>
</dbReference>
<keyword evidence="7" id="KW-0695">RNA-directed DNA polymerase</keyword>
<feature type="domain" description="Integrase catalytic" evidence="9">
    <location>
        <begin position="228"/>
        <end position="399"/>
    </location>
</feature>
<organism evidence="10 11">
    <name type="scientific">Petrolisthes cinctipes</name>
    <name type="common">Flat porcelain crab</name>
    <dbReference type="NCBI Taxonomy" id="88211"/>
    <lineage>
        <taxon>Eukaryota</taxon>
        <taxon>Metazoa</taxon>
        <taxon>Ecdysozoa</taxon>
        <taxon>Arthropoda</taxon>
        <taxon>Crustacea</taxon>
        <taxon>Multicrustacea</taxon>
        <taxon>Malacostraca</taxon>
        <taxon>Eumalacostraca</taxon>
        <taxon>Eucarida</taxon>
        <taxon>Decapoda</taxon>
        <taxon>Pleocyemata</taxon>
        <taxon>Anomura</taxon>
        <taxon>Galatheoidea</taxon>
        <taxon>Porcellanidae</taxon>
        <taxon>Petrolisthes</taxon>
    </lineage>
</organism>
<evidence type="ECO:0000256" key="5">
    <source>
        <dbReference type="ARBA" id="ARBA00022759"/>
    </source>
</evidence>
<dbReference type="EMBL" id="JAWQEG010001704">
    <property type="protein sequence ID" value="KAK3877230.1"/>
    <property type="molecule type" value="Genomic_DNA"/>
</dbReference>
<keyword evidence="3" id="KW-0548">Nucleotidyltransferase</keyword>
<dbReference type="InterPro" id="IPR036397">
    <property type="entry name" value="RNaseH_sf"/>
</dbReference>
<feature type="region of interest" description="Disordered" evidence="8">
    <location>
        <begin position="500"/>
        <end position="535"/>
    </location>
</feature>
<dbReference type="Pfam" id="PF17917">
    <property type="entry name" value="RT_RNaseH"/>
    <property type="match status" value="1"/>
</dbReference>
<dbReference type="GO" id="GO:0004519">
    <property type="term" value="F:endonuclease activity"/>
    <property type="evidence" value="ECO:0007669"/>
    <property type="project" value="UniProtKB-KW"/>
</dbReference>
<dbReference type="PROSITE" id="PS50994">
    <property type="entry name" value="INTEGRASE"/>
    <property type="match status" value="1"/>
</dbReference>
<evidence type="ECO:0000256" key="3">
    <source>
        <dbReference type="ARBA" id="ARBA00022695"/>
    </source>
</evidence>
<evidence type="ECO:0000256" key="6">
    <source>
        <dbReference type="ARBA" id="ARBA00022801"/>
    </source>
</evidence>
<dbReference type="InterPro" id="IPR001584">
    <property type="entry name" value="Integrase_cat-core"/>
</dbReference>
<evidence type="ECO:0000313" key="10">
    <source>
        <dbReference type="EMBL" id="KAK3877230.1"/>
    </source>
</evidence>
<dbReference type="InterPro" id="IPR043502">
    <property type="entry name" value="DNA/RNA_pol_sf"/>
</dbReference>
<evidence type="ECO:0000259" key="9">
    <source>
        <dbReference type="PROSITE" id="PS50994"/>
    </source>
</evidence>
<reference evidence="10" key="1">
    <citation type="submission" date="2023-10" db="EMBL/GenBank/DDBJ databases">
        <title>Genome assemblies of two species of porcelain crab, Petrolisthes cinctipes and Petrolisthes manimaculis (Anomura: Porcellanidae).</title>
        <authorList>
            <person name="Angst P."/>
        </authorList>
    </citation>
    <scope>NUCLEOTIDE SEQUENCE</scope>
    <source>
        <strain evidence="10">PB745_01</strain>
        <tissue evidence="10">Gill</tissue>
    </source>
</reference>
<dbReference type="InterPro" id="IPR041373">
    <property type="entry name" value="RT_RNaseH"/>
</dbReference>
<feature type="compositionally biased region" description="Low complexity" evidence="8">
    <location>
        <begin position="500"/>
        <end position="509"/>
    </location>
</feature>
<dbReference type="GO" id="GO:0003964">
    <property type="term" value="F:RNA-directed DNA polymerase activity"/>
    <property type="evidence" value="ECO:0007669"/>
    <property type="project" value="UniProtKB-KW"/>
</dbReference>
<dbReference type="InterPro" id="IPR041588">
    <property type="entry name" value="Integrase_H2C2"/>
</dbReference>
<gene>
    <name evidence="10" type="ORF">Pcinc_018030</name>
</gene>
<dbReference type="GO" id="GO:0015074">
    <property type="term" value="P:DNA integration"/>
    <property type="evidence" value="ECO:0007669"/>
    <property type="project" value="InterPro"/>
</dbReference>
<evidence type="ECO:0000256" key="4">
    <source>
        <dbReference type="ARBA" id="ARBA00022722"/>
    </source>
</evidence>
<evidence type="ECO:0000313" key="11">
    <source>
        <dbReference type="Proteomes" id="UP001286313"/>
    </source>
</evidence>
<dbReference type="InterPro" id="IPR012337">
    <property type="entry name" value="RNaseH-like_sf"/>
</dbReference>
<evidence type="ECO:0000256" key="1">
    <source>
        <dbReference type="ARBA" id="ARBA00012493"/>
    </source>
</evidence>